<dbReference type="PANTHER" id="PTHR46162:SF40">
    <property type="entry name" value="TRAF-LIKE FAMILY PROTEIN"/>
    <property type="match status" value="1"/>
</dbReference>
<evidence type="ECO:0000313" key="2">
    <source>
        <dbReference type="EMBL" id="OMO69428.1"/>
    </source>
</evidence>
<accession>A0A1R3HGP8</accession>
<organism evidence="2 3">
    <name type="scientific">Corchorus olitorius</name>
    <dbReference type="NCBI Taxonomy" id="93759"/>
    <lineage>
        <taxon>Eukaryota</taxon>
        <taxon>Viridiplantae</taxon>
        <taxon>Streptophyta</taxon>
        <taxon>Embryophyta</taxon>
        <taxon>Tracheophyta</taxon>
        <taxon>Spermatophyta</taxon>
        <taxon>Magnoliopsida</taxon>
        <taxon>eudicotyledons</taxon>
        <taxon>Gunneridae</taxon>
        <taxon>Pentapetalae</taxon>
        <taxon>rosids</taxon>
        <taxon>malvids</taxon>
        <taxon>Malvales</taxon>
        <taxon>Malvaceae</taxon>
        <taxon>Grewioideae</taxon>
        <taxon>Apeibeae</taxon>
        <taxon>Corchorus</taxon>
    </lineage>
</organism>
<dbReference type="Proteomes" id="UP000187203">
    <property type="component" value="Unassembled WGS sequence"/>
</dbReference>
<evidence type="ECO:0000259" key="1">
    <source>
        <dbReference type="PROSITE" id="PS50144"/>
    </source>
</evidence>
<comment type="caution">
    <text evidence="2">The sequence shown here is derived from an EMBL/GenBank/DDBJ whole genome shotgun (WGS) entry which is preliminary data.</text>
</comment>
<feature type="domain" description="MATH" evidence="1">
    <location>
        <begin position="31"/>
        <end position="164"/>
    </location>
</feature>
<dbReference type="PANTHER" id="PTHR46162">
    <property type="entry name" value="TRAF-LIKE FAMILY PROTEIN"/>
    <property type="match status" value="1"/>
</dbReference>
<feature type="domain" description="MATH" evidence="1">
    <location>
        <begin position="184"/>
        <end position="245"/>
    </location>
</feature>
<dbReference type="SUPFAM" id="SSF49599">
    <property type="entry name" value="TRAF domain-like"/>
    <property type="match status" value="2"/>
</dbReference>
<dbReference type="CDD" id="cd00121">
    <property type="entry name" value="MATH"/>
    <property type="match status" value="1"/>
</dbReference>
<protein>
    <submittedName>
        <fullName evidence="2">TRAF-like family protein</fullName>
    </submittedName>
</protein>
<proteinExistence type="predicted"/>
<dbReference type="AlphaFoldDB" id="A0A1R3HGP8"/>
<dbReference type="PROSITE" id="PS50144">
    <property type="entry name" value="MATH"/>
    <property type="match status" value="2"/>
</dbReference>
<dbReference type="InterPro" id="IPR008974">
    <property type="entry name" value="TRAF-like"/>
</dbReference>
<dbReference type="SMART" id="SM00061">
    <property type="entry name" value="MATH"/>
    <property type="match status" value="1"/>
</dbReference>
<dbReference type="OrthoDB" id="192247at2759"/>
<dbReference type="STRING" id="93759.A0A1R3HGP8"/>
<gene>
    <name evidence="2" type="ORF">COLO4_29066</name>
</gene>
<name>A0A1R3HGP8_9ROSI</name>
<dbReference type="InterPro" id="IPR002083">
    <property type="entry name" value="MATH/TRAF_dom"/>
</dbReference>
<evidence type="ECO:0000313" key="3">
    <source>
        <dbReference type="Proteomes" id="UP000187203"/>
    </source>
</evidence>
<reference evidence="3" key="1">
    <citation type="submission" date="2013-09" db="EMBL/GenBank/DDBJ databases">
        <title>Corchorus olitorius genome sequencing.</title>
        <authorList>
            <person name="Alam M."/>
            <person name="Haque M.S."/>
            <person name="Islam M.S."/>
            <person name="Emdad E.M."/>
            <person name="Islam M.M."/>
            <person name="Ahmed B."/>
            <person name="Halim A."/>
            <person name="Hossen Q.M.M."/>
            <person name="Hossain M.Z."/>
            <person name="Ahmed R."/>
            <person name="Khan M.M."/>
            <person name="Islam R."/>
            <person name="Rashid M.M."/>
            <person name="Khan S.A."/>
            <person name="Rahman M.S."/>
            <person name="Alam M."/>
            <person name="Yahiya A.S."/>
            <person name="Khan M.S."/>
            <person name="Azam M.S."/>
            <person name="Haque T."/>
            <person name="Lashkar M.Z.H."/>
            <person name="Akhand A.I."/>
            <person name="Morshed G."/>
            <person name="Roy S."/>
            <person name="Uddin K.S."/>
            <person name="Rabeya T."/>
            <person name="Hossain A.S."/>
            <person name="Chowdhury A."/>
            <person name="Snigdha A.R."/>
            <person name="Mortoza M.S."/>
            <person name="Matin S.A."/>
            <person name="Hoque S.M.E."/>
            <person name="Islam M.K."/>
            <person name="Roy D.K."/>
            <person name="Haider R."/>
            <person name="Moosa M.M."/>
            <person name="Elias S.M."/>
            <person name="Hasan A.M."/>
            <person name="Jahan S."/>
            <person name="Shafiuddin M."/>
            <person name="Mahmood N."/>
            <person name="Shommy N.S."/>
        </authorList>
    </citation>
    <scope>NUCLEOTIDE SEQUENCE [LARGE SCALE GENOMIC DNA]</scope>
    <source>
        <strain evidence="3">cv. O-4</strain>
    </source>
</reference>
<dbReference type="Pfam" id="PF22486">
    <property type="entry name" value="MATH_2"/>
    <property type="match status" value="1"/>
</dbReference>
<keyword evidence="3" id="KW-1185">Reference proteome</keyword>
<dbReference type="EMBL" id="AWUE01020213">
    <property type="protein sequence ID" value="OMO69428.1"/>
    <property type="molecule type" value="Genomic_DNA"/>
</dbReference>
<sequence length="245" mass="27976">MAYESLQDFYPPTVLSSPGDGIVRSTTNIRRAQFSLKIDSYSVLCEKLEKYESNVFEADGYKWNLCFYPKGNSKSGGDGYISLYLKIAETSRFQCGWEILAEFKFSVFDQLRDNYLTIQEAGTVRRFQEIKTEWGMAKLLLLGIFKDVSNGYLVDDCCVFGVQISVVRQIGRMECFKLIKEPVNNIYTWEIENFSTLNQNSYYSEAFTVEGTTCHTLDQHSIGMGMDPLHFIGGSQRQVERLSCG</sequence>
<dbReference type="Gene3D" id="2.60.210.10">
    <property type="entry name" value="Apoptosis, Tumor Necrosis Factor Receptor Associated Protein 2, Chain A"/>
    <property type="match status" value="1"/>
</dbReference>